<protein>
    <recommendedName>
        <fullName evidence="9">Mesothelin-like protein</fullName>
    </recommendedName>
</protein>
<evidence type="ECO:0000256" key="6">
    <source>
        <dbReference type="ARBA" id="ARBA00023180"/>
    </source>
</evidence>
<dbReference type="AlphaFoldDB" id="A0A4W3KBF6"/>
<reference evidence="8" key="2">
    <citation type="journal article" date="2007" name="PLoS Biol.">
        <title>Survey sequencing and comparative analysis of the elephant shark (Callorhinchus milii) genome.</title>
        <authorList>
            <person name="Venkatesh B."/>
            <person name="Kirkness E.F."/>
            <person name="Loh Y.H."/>
            <person name="Halpern A.L."/>
            <person name="Lee A.P."/>
            <person name="Johnson J."/>
            <person name="Dandona N."/>
            <person name="Viswanathan L.D."/>
            <person name="Tay A."/>
            <person name="Venter J.C."/>
            <person name="Strausberg R.L."/>
            <person name="Brenner S."/>
        </authorList>
    </citation>
    <scope>NUCLEOTIDE SEQUENCE [LARGE SCALE GENOMIC DNA]</scope>
</reference>
<evidence type="ECO:0000256" key="3">
    <source>
        <dbReference type="ARBA" id="ARBA00022729"/>
    </source>
</evidence>
<keyword evidence="5" id="KW-0472">Membrane</keyword>
<keyword evidence="8" id="KW-1185">Reference proteome</keyword>
<accession>A0A4W3KBF6</accession>
<dbReference type="Pfam" id="PF06060">
    <property type="entry name" value="Mesothelin"/>
    <property type="match status" value="1"/>
</dbReference>
<sequence length="506" mass="55505">MNDKQTILDASQLSCIAYKLSSNGTPSAIDNLPKDVVLFFNSTDMSTFPNCKNLFKAVGLSDINILQKESEIRISLLNNAKICLEITGTNLTEDNVRTLGALACDLDGSTINGSDISILESLKTCLSYTDSQKEAIEELLNNRATKYGPPSSWTSSTVNDLGNLPLALASTWNLVNTAVFRQALPSFIKRVKRFQRPSEQLIFMSQLKLRKRSKRAAACSGETIAAEDINELTPVLYTAAQLDACLPNSVLKDSVLLLGTLDFESSQLHVLKKRLEQIYPNGLTEEQIKLLGNITTVFNTTEINMWNITQVDTLSRLLMNQLESTMVKAIITRYLNLNGQLNGVAVNAIGGEYVCTLDESRLTTISDLVDAGPLDISTCTQSKKNLLYNKSASALKSFRSNPIAFYNQIKSYIGGAPIEDLKIFANHTVNMDFETFINLNADEVKILSAQELINLLGAFLPALQTGRNEIVVRTWVDSNLASDVRKVGLIGGIPDTLTGVCIIKAE</sequence>
<evidence type="ECO:0000256" key="4">
    <source>
        <dbReference type="ARBA" id="ARBA00022889"/>
    </source>
</evidence>
<dbReference type="GO" id="GO:0009986">
    <property type="term" value="C:cell surface"/>
    <property type="evidence" value="ECO:0007669"/>
    <property type="project" value="TreeGrafter"/>
</dbReference>
<keyword evidence="6" id="KW-0325">Glycoprotein</keyword>
<evidence type="ECO:0000313" key="8">
    <source>
        <dbReference type="Proteomes" id="UP000314986"/>
    </source>
</evidence>
<reference evidence="7" key="5">
    <citation type="submission" date="2025-09" db="UniProtKB">
        <authorList>
            <consortium name="Ensembl"/>
        </authorList>
    </citation>
    <scope>IDENTIFICATION</scope>
</reference>
<dbReference type="GeneTree" id="ENSGT00950000182957"/>
<dbReference type="Gene3D" id="1.20.970.40">
    <property type="match status" value="1"/>
</dbReference>
<proteinExistence type="inferred from homology"/>
<evidence type="ECO:0000313" key="7">
    <source>
        <dbReference type="Ensembl" id="ENSCMIP00000042335.1"/>
    </source>
</evidence>
<dbReference type="PANTHER" id="PTHR23412">
    <property type="entry name" value="STEREOCILIN RELATED"/>
    <property type="match status" value="1"/>
</dbReference>
<dbReference type="Proteomes" id="UP000314986">
    <property type="component" value="Unassembled WGS sequence"/>
</dbReference>
<dbReference type="Ensembl" id="ENSCMIT00000042946.1">
    <property type="protein sequence ID" value="ENSCMIP00000042335.1"/>
    <property type="gene ID" value="ENSCMIG00000017600.1"/>
</dbReference>
<evidence type="ECO:0000256" key="5">
    <source>
        <dbReference type="ARBA" id="ARBA00023136"/>
    </source>
</evidence>
<reference evidence="8" key="1">
    <citation type="journal article" date="2006" name="Science">
        <title>Ancient noncoding elements conserved in the human genome.</title>
        <authorList>
            <person name="Venkatesh B."/>
            <person name="Kirkness E.F."/>
            <person name="Loh Y.H."/>
            <person name="Halpern A.L."/>
            <person name="Lee A.P."/>
            <person name="Johnson J."/>
            <person name="Dandona N."/>
            <person name="Viswanathan L.D."/>
            <person name="Tay A."/>
            <person name="Venter J.C."/>
            <person name="Strausberg R.L."/>
            <person name="Brenner S."/>
        </authorList>
    </citation>
    <scope>NUCLEOTIDE SEQUENCE [LARGE SCALE GENOMIC DNA]</scope>
</reference>
<dbReference type="InParanoid" id="A0A4W3KBF6"/>
<dbReference type="OMA" id="NMWNITQ"/>
<comment type="similarity">
    <text evidence="2">Belongs to the mesothelin family.</text>
</comment>
<dbReference type="GO" id="GO:0007160">
    <property type="term" value="P:cell-matrix adhesion"/>
    <property type="evidence" value="ECO:0007669"/>
    <property type="project" value="TreeGrafter"/>
</dbReference>
<dbReference type="GO" id="GO:0016020">
    <property type="term" value="C:membrane"/>
    <property type="evidence" value="ECO:0007669"/>
    <property type="project" value="UniProtKB-SubCell"/>
</dbReference>
<keyword evidence="4" id="KW-0130">Cell adhesion</keyword>
<dbReference type="PANTHER" id="PTHR23412:SF20">
    <property type="match status" value="1"/>
</dbReference>
<reference evidence="7" key="4">
    <citation type="submission" date="2025-08" db="UniProtKB">
        <authorList>
            <consortium name="Ensembl"/>
        </authorList>
    </citation>
    <scope>IDENTIFICATION</scope>
</reference>
<dbReference type="InterPro" id="IPR010335">
    <property type="entry name" value="Mesothelin"/>
</dbReference>
<reference evidence="8" key="3">
    <citation type="journal article" date="2014" name="Nature">
        <title>Elephant shark genome provides unique insights into gnathostome evolution.</title>
        <authorList>
            <consortium name="International Elephant Shark Genome Sequencing Consortium"/>
            <person name="Venkatesh B."/>
            <person name="Lee A.P."/>
            <person name="Ravi V."/>
            <person name="Maurya A.K."/>
            <person name="Lian M.M."/>
            <person name="Swann J.B."/>
            <person name="Ohta Y."/>
            <person name="Flajnik M.F."/>
            <person name="Sutoh Y."/>
            <person name="Kasahara M."/>
            <person name="Hoon S."/>
            <person name="Gangu V."/>
            <person name="Roy S.W."/>
            <person name="Irimia M."/>
            <person name="Korzh V."/>
            <person name="Kondrychyn I."/>
            <person name="Lim Z.W."/>
            <person name="Tay B.H."/>
            <person name="Tohari S."/>
            <person name="Kong K.W."/>
            <person name="Ho S."/>
            <person name="Lorente-Galdos B."/>
            <person name="Quilez J."/>
            <person name="Marques-Bonet T."/>
            <person name="Raney B.J."/>
            <person name="Ingham P.W."/>
            <person name="Tay A."/>
            <person name="Hillier L.W."/>
            <person name="Minx P."/>
            <person name="Boehm T."/>
            <person name="Wilson R.K."/>
            <person name="Brenner S."/>
            <person name="Warren W.C."/>
        </authorList>
    </citation>
    <scope>NUCLEOTIDE SEQUENCE [LARGE SCALE GENOMIC DNA]</scope>
</reference>
<evidence type="ECO:0000256" key="1">
    <source>
        <dbReference type="ARBA" id="ARBA00004370"/>
    </source>
</evidence>
<keyword evidence="3" id="KW-0732">Signal</keyword>
<evidence type="ECO:0008006" key="9">
    <source>
        <dbReference type="Google" id="ProtNLM"/>
    </source>
</evidence>
<evidence type="ECO:0000256" key="2">
    <source>
        <dbReference type="ARBA" id="ARBA00011016"/>
    </source>
</evidence>
<dbReference type="InterPro" id="IPR026664">
    <property type="entry name" value="Stereocilin-rel"/>
</dbReference>
<organism evidence="7 8">
    <name type="scientific">Callorhinchus milii</name>
    <name type="common">Ghost shark</name>
    <dbReference type="NCBI Taxonomy" id="7868"/>
    <lineage>
        <taxon>Eukaryota</taxon>
        <taxon>Metazoa</taxon>
        <taxon>Chordata</taxon>
        <taxon>Craniata</taxon>
        <taxon>Vertebrata</taxon>
        <taxon>Chondrichthyes</taxon>
        <taxon>Holocephali</taxon>
        <taxon>Chimaeriformes</taxon>
        <taxon>Callorhinchidae</taxon>
        <taxon>Callorhinchus</taxon>
    </lineage>
</organism>
<comment type="subcellular location">
    <subcellularLocation>
        <location evidence="1">Membrane</location>
    </subcellularLocation>
</comment>
<name>A0A4W3KBF6_CALMI</name>